<dbReference type="InterPro" id="IPR037666">
    <property type="entry name" value="CCDC43"/>
</dbReference>
<feature type="domain" description="CCDC43 PWI-like" evidence="5">
    <location>
        <begin position="5"/>
        <end position="75"/>
    </location>
</feature>
<evidence type="ECO:0000256" key="4">
    <source>
        <dbReference type="SAM" id="MobiDB-lite"/>
    </source>
</evidence>
<dbReference type="InterPro" id="IPR058771">
    <property type="entry name" value="PWI_CCDC43"/>
</dbReference>
<protein>
    <recommendedName>
        <fullName evidence="2">Coiled-coil domain-containing protein 43</fullName>
    </recommendedName>
</protein>
<feature type="region of interest" description="Disordered" evidence="4">
    <location>
        <begin position="132"/>
        <end position="211"/>
    </location>
</feature>
<evidence type="ECO:0000256" key="3">
    <source>
        <dbReference type="ARBA" id="ARBA00023054"/>
    </source>
</evidence>
<dbReference type="Pfam" id="PF26091">
    <property type="entry name" value="PWI_CCDC43"/>
    <property type="match status" value="1"/>
</dbReference>
<feature type="compositionally biased region" description="Acidic residues" evidence="4">
    <location>
        <begin position="136"/>
        <end position="147"/>
    </location>
</feature>
<evidence type="ECO:0000313" key="6">
    <source>
        <dbReference type="EMBL" id="KAK7580255.1"/>
    </source>
</evidence>
<dbReference type="EMBL" id="JBBCAQ010000034">
    <property type="protein sequence ID" value="KAK7580255.1"/>
    <property type="molecule type" value="Genomic_DNA"/>
</dbReference>
<keyword evidence="3" id="KW-0175">Coiled coil</keyword>
<dbReference type="PANTHER" id="PTHR31684:SF2">
    <property type="entry name" value="COILED-COIL DOMAIN-CONTAINING PROTEIN 43"/>
    <property type="match status" value="1"/>
</dbReference>
<evidence type="ECO:0000259" key="5">
    <source>
        <dbReference type="Pfam" id="PF26091"/>
    </source>
</evidence>
<evidence type="ECO:0000256" key="1">
    <source>
        <dbReference type="ARBA" id="ARBA00005305"/>
    </source>
</evidence>
<evidence type="ECO:0000313" key="7">
    <source>
        <dbReference type="Proteomes" id="UP001367676"/>
    </source>
</evidence>
<name>A0AAN9Y227_9HEMI</name>
<dbReference type="PANTHER" id="PTHR31684">
    <property type="entry name" value="COILED-COIL DOMAIN-CONTAINING PROTEIN 43"/>
    <property type="match status" value="1"/>
</dbReference>
<keyword evidence="7" id="KW-1185">Reference proteome</keyword>
<comment type="similarity">
    <text evidence="1">Belongs to the CCDC43 family.</text>
</comment>
<comment type="caution">
    <text evidence="6">The sequence shown here is derived from an EMBL/GenBank/DDBJ whole genome shotgun (WGS) entry which is preliminary data.</text>
</comment>
<reference evidence="6 7" key="1">
    <citation type="submission" date="2024-03" db="EMBL/GenBank/DDBJ databases">
        <title>Adaptation during the transition from Ophiocordyceps entomopathogen to insect associate is accompanied by gene loss and intensified selection.</title>
        <authorList>
            <person name="Ward C.M."/>
            <person name="Onetto C.A."/>
            <person name="Borneman A.R."/>
        </authorList>
    </citation>
    <scope>NUCLEOTIDE SEQUENCE [LARGE SCALE GENOMIC DNA]</scope>
    <source>
        <strain evidence="6">AWRI1</strain>
        <tissue evidence="6">Single Adult Female</tissue>
    </source>
</reference>
<accession>A0AAN9Y227</accession>
<feature type="compositionally biased region" description="Basic residues" evidence="4">
    <location>
        <begin position="198"/>
        <end position="211"/>
    </location>
</feature>
<gene>
    <name evidence="6" type="ORF">V9T40_000884</name>
</gene>
<dbReference type="Proteomes" id="UP001367676">
    <property type="component" value="Unassembled WGS sequence"/>
</dbReference>
<sequence length="211" mass="24433">MANVCDGFSPWLSTKLKTLNVDENIFLSYTLSILEGDEPREEKLDALKSVLSDCAASDTEVDSHCTEILDKWQQALCNITKEPTVKKEIENVDQKLARLLVSNVRLEETTQACKYTDEELKIREAILSKYSHADVTESEPEDDEVEEGVLVKNTNASTIHQAEKEKREKAKLENQKKKERDKLEREKQKLSHQEKKEARRKRTQKVEHHRK</sequence>
<feature type="compositionally biased region" description="Basic and acidic residues" evidence="4">
    <location>
        <begin position="161"/>
        <end position="197"/>
    </location>
</feature>
<organism evidence="6 7">
    <name type="scientific">Parthenolecanium corni</name>
    <dbReference type="NCBI Taxonomy" id="536013"/>
    <lineage>
        <taxon>Eukaryota</taxon>
        <taxon>Metazoa</taxon>
        <taxon>Ecdysozoa</taxon>
        <taxon>Arthropoda</taxon>
        <taxon>Hexapoda</taxon>
        <taxon>Insecta</taxon>
        <taxon>Pterygota</taxon>
        <taxon>Neoptera</taxon>
        <taxon>Paraneoptera</taxon>
        <taxon>Hemiptera</taxon>
        <taxon>Sternorrhyncha</taxon>
        <taxon>Coccoidea</taxon>
        <taxon>Coccidae</taxon>
        <taxon>Parthenolecanium</taxon>
    </lineage>
</organism>
<proteinExistence type="inferred from homology"/>
<dbReference type="AlphaFoldDB" id="A0AAN9Y227"/>
<evidence type="ECO:0000256" key="2">
    <source>
        <dbReference type="ARBA" id="ARBA00016648"/>
    </source>
</evidence>